<reference evidence="1" key="1">
    <citation type="submission" date="2023-10" db="EMBL/GenBank/DDBJ databases">
        <authorList>
            <person name="Chen Y."/>
            <person name="Shah S."/>
            <person name="Dougan E. K."/>
            <person name="Thang M."/>
            <person name="Chan C."/>
        </authorList>
    </citation>
    <scope>NUCLEOTIDE SEQUENCE [LARGE SCALE GENOMIC DNA]</scope>
</reference>
<dbReference type="EMBL" id="CAUYUJ010012536">
    <property type="protein sequence ID" value="CAK0834145.1"/>
    <property type="molecule type" value="Genomic_DNA"/>
</dbReference>
<organism evidence="1 2">
    <name type="scientific">Prorocentrum cordatum</name>
    <dbReference type="NCBI Taxonomy" id="2364126"/>
    <lineage>
        <taxon>Eukaryota</taxon>
        <taxon>Sar</taxon>
        <taxon>Alveolata</taxon>
        <taxon>Dinophyceae</taxon>
        <taxon>Prorocentrales</taxon>
        <taxon>Prorocentraceae</taxon>
        <taxon>Prorocentrum</taxon>
    </lineage>
</organism>
<comment type="caution">
    <text evidence="1">The sequence shown here is derived from an EMBL/GenBank/DDBJ whole genome shotgun (WGS) entry which is preliminary data.</text>
</comment>
<protein>
    <submittedName>
        <fullName evidence="1">Uncharacterized protein</fullName>
    </submittedName>
</protein>
<dbReference type="Proteomes" id="UP001189429">
    <property type="component" value="Unassembled WGS sequence"/>
</dbReference>
<accession>A0ABN9SQD6</accession>
<evidence type="ECO:0000313" key="1">
    <source>
        <dbReference type="EMBL" id="CAK0834145.1"/>
    </source>
</evidence>
<sequence length="439" mass="46465">MVGQVKNTFISVHIPSTPSGAVQQPMASAPAMVQRASLQDSLAAAAERADSGEDGAAAAAGEAYAFGEVVPSPSNRVMQGRTRPAALAESPPAMAAIPESPSAAAGLRVYANVSSSVPPTPQMCYSALTTPTGTPQAMQRTTLPLGKMIQSPTADAKAQMMQSAYQQVYMHAPTVTQAPPQYYTPPQHFQAGTDGAGWLRLRARPRVLPEAGPQGGALVGWTPEAVLGDDSELSARLRLVAPVLAAAIAGKLPSKLQVARRNTASHCFNVKAVVLESASQSELNSIQRQSKAQAISHGPALPPMLSVNALWVADLERTLAEDGSEGEQARDRAPVGDDCPAGGAAAAAAWGVYINERFEELQMWSPSAASSSSFVRRRKRVDYISERTTELEEWKVSAASYADRRFVRKRKQIDLFGREALGAKDWGASDVSASDCKQS</sequence>
<evidence type="ECO:0000313" key="2">
    <source>
        <dbReference type="Proteomes" id="UP001189429"/>
    </source>
</evidence>
<name>A0ABN9SQD6_9DINO</name>
<gene>
    <name evidence="1" type="ORF">PCOR1329_LOCUS31630</name>
</gene>
<keyword evidence="2" id="KW-1185">Reference proteome</keyword>
<proteinExistence type="predicted"/>